<accession>A0AAT9LDL5</accession>
<evidence type="ECO:0000256" key="6">
    <source>
        <dbReference type="ARBA" id="ARBA00016853"/>
    </source>
</evidence>
<name>A0AAT9LDL5_9FIRM</name>
<dbReference type="SUPFAM" id="SSF55031">
    <property type="entry name" value="Bacterial exopeptidase dimerisation domain"/>
    <property type="match status" value="1"/>
</dbReference>
<dbReference type="GO" id="GO:0009014">
    <property type="term" value="F:succinyl-diaminopimelate desuccinylase activity"/>
    <property type="evidence" value="ECO:0007669"/>
    <property type="project" value="UniProtKB-EC"/>
</dbReference>
<evidence type="ECO:0000313" key="16">
    <source>
        <dbReference type="EMBL" id="QUL99106.1"/>
    </source>
</evidence>
<dbReference type="GO" id="GO:0009085">
    <property type="term" value="P:lysine biosynthetic process"/>
    <property type="evidence" value="ECO:0007669"/>
    <property type="project" value="UniProtKB-KW"/>
</dbReference>
<dbReference type="NCBIfam" id="TIGR01910">
    <property type="entry name" value="DapE-ArgE"/>
    <property type="match status" value="1"/>
</dbReference>
<evidence type="ECO:0000259" key="15">
    <source>
        <dbReference type="Pfam" id="PF07687"/>
    </source>
</evidence>
<evidence type="ECO:0000256" key="11">
    <source>
        <dbReference type="ARBA" id="ARBA00022915"/>
    </source>
</evidence>
<keyword evidence="13" id="KW-0170">Cobalt</keyword>
<dbReference type="PANTHER" id="PTHR43808:SF8">
    <property type="entry name" value="PEPTIDASE M20 DIMERISATION DOMAIN-CONTAINING PROTEIN"/>
    <property type="match status" value="1"/>
</dbReference>
<comment type="similarity">
    <text evidence="4">Belongs to the peptidase M20A family.</text>
</comment>
<keyword evidence="7" id="KW-0028">Amino-acid biosynthesis</keyword>
<keyword evidence="8" id="KW-0479">Metal-binding</keyword>
<evidence type="ECO:0000256" key="2">
    <source>
        <dbReference type="ARBA" id="ARBA00001947"/>
    </source>
</evidence>
<dbReference type="InterPro" id="IPR001261">
    <property type="entry name" value="ArgE/DapE_CS"/>
</dbReference>
<dbReference type="InterPro" id="IPR010182">
    <property type="entry name" value="ArgE/DapE"/>
</dbReference>
<proteinExistence type="inferred from homology"/>
<dbReference type="InterPro" id="IPR002933">
    <property type="entry name" value="Peptidase_M20"/>
</dbReference>
<dbReference type="InterPro" id="IPR050072">
    <property type="entry name" value="Peptidase_M20A"/>
</dbReference>
<keyword evidence="9" id="KW-0378">Hydrolase</keyword>
<dbReference type="GO" id="GO:0046872">
    <property type="term" value="F:metal ion binding"/>
    <property type="evidence" value="ECO:0007669"/>
    <property type="project" value="UniProtKB-KW"/>
</dbReference>
<dbReference type="EMBL" id="CP062796">
    <property type="protein sequence ID" value="QUL99106.1"/>
    <property type="molecule type" value="Genomic_DNA"/>
</dbReference>
<gene>
    <name evidence="16" type="ORF">IMF26_03295</name>
</gene>
<dbReference type="Pfam" id="PF07687">
    <property type="entry name" value="M20_dimer"/>
    <property type="match status" value="1"/>
</dbReference>
<comment type="cofactor">
    <cofactor evidence="2">
        <name>Zn(2+)</name>
        <dbReference type="ChEBI" id="CHEBI:29105"/>
    </cofactor>
</comment>
<keyword evidence="10" id="KW-0862">Zinc</keyword>
<keyword evidence="12" id="KW-0457">Lysine biosynthesis</keyword>
<dbReference type="InterPro" id="IPR011650">
    <property type="entry name" value="Peptidase_M20_dimer"/>
</dbReference>
<evidence type="ECO:0000256" key="13">
    <source>
        <dbReference type="ARBA" id="ARBA00023285"/>
    </source>
</evidence>
<feature type="domain" description="Peptidase M20 dimerisation" evidence="15">
    <location>
        <begin position="186"/>
        <end position="291"/>
    </location>
</feature>
<reference evidence="16" key="2">
    <citation type="journal article" date="2023" name="Biology">
        <title>Prokaryotic Life Associated with Coal-Fire Gas Vents Revealed by Metagenomics.</title>
        <authorList>
            <person name="Kadnikov V.V."/>
            <person name="Mardanov A.V."/>
            <person name="Beletsky A.V."/>
            <person name="Karnachuk O.V."/>
            <person name="Ravin N.V."/>
        </authorList>
    </citation>
    <scope>NUCLEOTIDE SEQUENCE</scope>
    <source>
        <strain evidence="16">Bu02</strain>
    </source>
</reference>
<evidence type="ECO:0000256" key="5">
    <source>
        <dbReference type="ARBA" id="ARBA00011921"/>
    </source>
</evidence>
<dbReference type="Gene3D" id="3.40.630.10">
    <property type="entry name" value="Zn peptidases"/>
    <property type="match status" value="2"/>
</dbReference>
<comment type="catalytic activity">
    <reaction evidence="14">
        <text>N-succinyl-(2S,6S)-2,6-diaminopimelate + H2O = (2S,6S)-2,6-diaminopimelate + succinate</text>
        <dbReference type="Rhea" id="RHEA:22608"/>
        <dbReference type="ChEBI" id="CHEBI:15377"/>
        <dbReference type="ChEBI" id="CHEBI:30031"/>
        <dbReference type="ChEBI" id="CHEBI:57609"/>
        <dbReference type="ChEBI" id="CHEBI:58087"/>
        <dbReference type="EC" id="3.5.1.18"/>
    </reaction>
</comment>
<evidence type="ECO:0000256" key="1">
    <source>
        <dbReference type="ARBA" id="ARBA00001941"/>
    </source>
</evidence>
<keyword evidence="11" id="KW-0220">Diaminopimelate biosynthesis</keyword>
<dbReference type="Gene3D" id="3.30.70.360">
    <property type="match status" value="1"/>
</dbReference>
<dbReference type="InterPro" id="IPR036264">
    <property type="entry name" value="Bact_exopeptidase_dim_dom"/>
</dbReference>
<dbReference type="KEGG" id="fcz:IMF26_03295"/>
<evidence type="ECO:0000256" key="10">
    <source>
        <dbReference type="ARBA" id="ARBA00022833"/>
    </source>
</evidence>
<evidence type="ECO:0000256" key="4">
    <source>
        <dbReference type="ARBA" id="ARBA00006247"/>
    </source>
</evidence>
<comment type="pathway">
    <text evidence="3">Amino-acid biosynthesis; L-lysine biosynthesis via DAP pathway; LL-2,6-diaminopimelate from (S)-tetrahydrodipicolinate (succinylase route): step 3/3.</text>
</comment>
<evidence type="ECO:0000256" key="9">
    <source>
        <dbReference type="ARBA" id="ARBA00022801"/>
    </source>
</evidence>
<evidence type="ECO:0000256" key="14">
    <source>
        <dbReference type="ARBA" id="ARBA00051301"/>
    </source>
</evidence>
<dbReference type="SUPFAM" id="SSF53187">
    <property type="entry name" value="Zn-dependent exopeptidases"/>
    <property type="match status" value="1"/>
</dbReference>
<dbReference type="PANTHER" id="PTHR43808">
    <property type="entry name" value="ACETYLORNITHINE DEACETYLASE"/>
    <property type="match status" value="1"/>
</dbReference>
<reference evidence="16" key="1">
    <citation type="submission" date="2020-10" db="EMBL/GenBank/DDBJ databases">
        <authorList>
            <person name="Kadnikov V."/>
            <person name="Beletsky A.V."/>
            <person name="Mardanov A.V."/>
            <person name="Karnachuk O.V."/>
            <person name="Ravin N.V."/>
        </authorList>
    </citation>
    <scope>NUCLEOTIDE SEQUENCE</scope>
    <source>
        <strain evidence="16">Bu02</strain>
    </source>
</reference>
<evidence type="ECO:0000256" key="3">
    <source>
        <dbReference type="ARBA" id="ARBA00005130"/>
    </source>
</evidence>
<dbReference type="AlphaFoldDB" id="A0AAT9LDL5"/>
<sequence length="400" mass="42354">MGYKDVEALWNESCDSEVLSLCQNLVRINTTNPPGNEEAAVRCLVDYLKDTNVESRIISHGKDRASVVFRLKGAGNKDALLFNGHVDTVPAGNVKWVHDPFAGEIADGKIWGRGASDMKGGIAAMAVAMACIARSGIKLAGDLILAATAGEEIDSLGAMAVADRASEMGPVQAIVIGEPSYNEVFIAEKGALWLEVCTFGKTAHGSMPELGNNAITMMLPVISAIEEMEIPFEVHPYLGGFTKSINTISGGVKVNVVPDLCAIQVDMRTVPGQQHQAIVARVEEILRTFQRQRPGFSAALKVVNDRPPVATSPDDPAVKLFSGAVARVTGKMPKLQGVAYYTDATALVPAFKCPMVICGPGAPGAAHQPDEWVEIGKLSEAGRIYVQAALNFLAEGGLAS</sequence>
<evidence type="ECO:0000256" key="8">
    <source>
        <dbReference type="ARBA" id="ARBA00022723"/>
    </source>
</evidence>
<dbReference type="Pfam" id="PF01546">
    <property type="entry name" value="Peptidase_M20"/>
    <property type="match status" value="1"/>
</dbReference>
<dbReference type="GO" id="GO:0019877">
    <property type="term" value="P:diaminopimelate biosynthetic process"/>
    <property type="evidence" value="ECO:0007669"/>
    <property type="project" value="UniProtKB-KW"/>
</dbReference>
<dbReference type="EC" id="3.5.1.18" evidence="5"/>
<protein>
    <recommendedName>
        <fullName evidence="6">Probable succinyl-diaminopimelate desuccinylase</fullName>
        <ecNumber evidence="5">3.5.1.18</ecNumber>
    </recommendedName>
</protein>
<comment type="cofactor">
    <cofactor evidence="1">
        <name>Co(2+)</name>
        <dbReference type="ChEBI" id="CHEBI:48828"/>
    </cofactor>
</comment>
<organism evidence="16">
    <name type="scientific">Candidatus Fermentithermobacillus carboniphilus</name>
    <dbReference type="NCBI Taxonomy" id="3085328"/>
    <lineage>
        <taxon>Bacteria</taxon>
        <taxon>Bacillati</taxon>
        <taxon>Bacillota</taxon>
        <taxon>Candidatus Fermentithermobacillia</taxon>
        <taxon>Candidatus Fermentithermobacillales</taxon>
        <taxon>Candidatus Fermentithermobacillaceae</taxon>
        <taxon>Candidatus Fermentithermobacillus</taxon>
    </lineage>
</organism>
<evidence type="ECO:0000256" key="12">
    <source>
        <dbReference type="ARBA" id="ARBA00023154"/>
    </source>
</evidence>
<dbReference type="CDD" id="cd08659">
    <property type="entry name" value="M20_ArgE_DapE-like"/>
    <property type="match status" value="1"/>
</dbReference>
<evidence type="ECO:0000256" key="7">
    <source>
        <dbReference type="ARBA" id="ARBA00022605"/>
    </source>
</evidence>
<dbReference type="PROSITE" id="PS00758">
    <property type="entry name" value="ARGE_DAPE_CPG2_1"/>
    <property type="match status" value="1"/>
</dbReference>